<dbReference type="OrthoDB" id="5244663at2"/>
<feature type="region of interest" description="Disordered" evidence="1">
    <location>
        <begin position="83"/>
        <end position="120"/>
    </location>
</feature>
<name>A0A1X7K6H0_9MICO</name>
<proteinExistence type="predicted"/>
<dbReference type="Proteomes" id="UP000193244">
    <property type="component" value="Unassembled WGS sequence"/>
</dbReference>
<feature type="compositionally biased region" description="Polar residues" evidence="1">
    <location>
        <begin position="97"/>
        <end position="106"/>
    </location>
</feature>
<accession>A0A1X7K6H0</accession>
<evidence type="ECO:0008006" key="4">
    <source>
        <dbReference type="Google" id="ProtNLM"/>
    </source>
</evidence>
<gene>
    <name evidence="2" type="ORF">SAMN06296010_2145</name>
</gene>
<dbReference type="Gene3D" id="1.10.287.1060">
    <property type="entry name" value="ESAT-6-like"/>
    <property type="match status" value="1"/>
</dbReference>
<reference evidence="3" key="1">
    <citation type="submission" date="2017-04" db="EMBL/GenBank/DDBJ databases">
        <authorList>
            <person name="Varghese N."/>
            <person name="Submissions S."/>
        </authorList>
    </citation>
    <scope>NUCLEOTIDE SEQUENCE [LARGE SCALE GENOMIC DNA]</scope>
    <source>
        <strain evidence="3">VKM Ac-2510</strain>
    </source>
</reference>
<dbReference type="STRING" id="150121.SAMN06296010_2145"/>
<evidence type="ECO:0000256" key="1">
    <source>
        <dbReference type="SAM" id="MobiDB-lite"/>
    </source>
</evidence>
<evidence type="ECO:0000313" key="2">
    <source>
        <dbReference type="EMBL" id="SMG36358.1"/>
    </source>
</evidence>
<protein>
    <recommendedName>
        <fullName evidence="4">WXG100 family type VII secretion target</fullName>
    </recommendedName>
</protein>
<evidence type="ECO:0000313" key="3">
    <source>
        <dbReference type="Proteomes" id="UP000193244"/>
    </source>
</evidence>
<organism evidence="2 3">
    <name type="scientific">Agreia pratensis</name>
    <dbReference type="NCBI Taxonomy" id="150121"/>
    <lineage>
        <taxon>Bacteria</taxon>
        <taxon>Bacillati</taxon>
        <taxon>Actinomycetota</taxon>
        <taxon>Actinomycetes</taxon>
        <taxon>Micrococcales</taxon>
        <taxon>Microbacteriaceae</taxon>
        <taxon>Agreia</taxon>
    </lineage>
</organism>
<dbReference type="EMBL" id="FXAY01000003">
    <property type="protein sequence ID" value="SMG36358.1"/>
    <property type="molecule type" value="Genomic_DNA"/>
</dbReference>
<dbReference type="AlphaFoldDB" id="A0A1X7K6H0"/>
<sequence>MTSGMWGADTTELRALARSMDSAAQQLGGIASSLTSQINGVGAWVGPDAEGFRSQWNATLRKSIVSANDVLLSAATALLKNARDQEETSSVDGAAPGSSTAPNSPGHTGAPGSGQQQHNPLADILDNPALVATEGVFNDIDALGFLSDVAKLRLGASFDSLDGALGFSRFERGFGALNEFLHGENWGAATQRLSTVLGDGALASNVGSAAEFLGKAGKVLGPVGAVLGVAGVANDIVKKDYGRAAYDGVATGLGIAALVTPPPVDFALGVAAGGMALGSLLYDDVPLVHDVVDNTTAAIGDAANATGKAIGAGAEAVAHGAEDFAEGVAETAKKFWPFG</sequence>
<dbReference type="RefSeq" id="WP_139824861.1">
    <property type="nucleotide sequence ID" value="NZ_FXAY01000003.1"/>
</dbReference>
<keyword evidence="3" id="KW-1185">Reference proteome</keyword>